<sequence length="266" mass="29844">MSKLNEFWVFNDVIRPFLDIAILSFLIYQMYKILIQTRALQLLRGAVIIVAIYAGAYLLELDTLRWIMNGLATVIVIVLAVVFQPELRSIFTRIGQRDWFKSSSGAKPRQIESVLNAVDVLAGRRRGALIVFSRKMGLKNIQDTGTLLDAELSSSLILTMFSYDTPLHDGAVIIHGGRINSAGCFLPLSEQTDIRRSFGTRHRAALGLAEETDAVILIVSEETGAISLAYDANLFYDLSIEEARRKLKYLLNSREDVIVEEENNFA</sequence>
<dbReference type="PANTHER" id="PTHR34185">
    <property type="entry name" value="DIADENYLATE CYCLASE"/>
    <property type="match status" value="1"/>
</dbReference>
<keyword evidence="9 10" id="KW-0472">Membrane</keyword>
<dbReference type="Proteomes" id="UP001221217">
    <property type="component" value="Unassembled WGS sequence"/>
</dbReference>
<keyword evidence="2 10" id="KW-1003">Cell membrane</keyword>
<name>A0AAJ1IJS7_9SPIO</name>
<evidence type="ECO:0000313" key="13">
    <source>
        <dbReference type="Proteomes" id="UP001221217"/>
    </source>
</evidence>
<evidence type="ECO:0000256" key="6">
    <source>
        <dbReference type="ARBA" id="ARBA00022741"/>
    </source>
</evidence>
<evidence type="ECO:0000256" key="7">
    <source>
        <dbReference type="ARBA" id="ARBA00022840"/>
    </source>
</evidence>
<evidence type="ECO:0000256" key="3">
    <source>
        <dbReference type="ARBA" id="ARBA00022679"/>
    </source>
</evidence>
<comment type="caution">
    <text evidence="12">The sequence shown here is derived from an EMBL/GenBank/DDBJ whole genome shotgun (WGS) entry which is preliminary data.</text>
</comment>
<evidence type="ECO:0000259" key="11">
    <source>
        <dbReference type="PROSITE" id="PS51794"/>
    </source>
</evidence>
<evidence type="ECO:0000256" key="8">
    <source>
        <dbReference type="ARBA" id="ARBA00022989"/>
    </source>
</evidence>
<dbReference type="PANTHER" id="PTHR34185:SF1">
    <property type="entry name" value="DIADENYLATE CYCLASE"/>
    <property type="match status" value="1"/>
</dbReference>
<dbReference type="NCBIfam" id="TIGR00159">
    <property type="entry name" value="diadenylate cyclase CdaA"/>
    <property type="match status" value="1"/>
</dbReference>
<dbReference type="PROSITE" id="PS51794">
    <property type="entry name" value="DAC"/>
    <property type="match status" value="1"/>
</dbReference>
<dbReference type="SUPFAM" id="SSF143597">
    <property type="entry name" value="YojJ-like"/>
    <property type="match status" value="1"/>
</dbReference>
<evidence type="ECO:0000256" key="2">
    <source>
        <dbReference type="ARBA" id="ARBA00022475"/>
    </source>
</evidence>
<keyword evidence="4 10" id="KW-0812">Transmembrane</keyword>
<comment type="function">
    <text evidence="10">Catalyzes the condensation of 2 ATP molecules into cyclic di-AMP (c-di-AMP), a second messenger used to regulate differing processes in different bacteria.</text>
</comment>
<dbReference type="GO" id="GO:0005524">
    <property type="term" value="F:ATP binding"/>
    <property type="evidence" value="ECO:0007669"/>
    <property type="project" value="UniProtKB-UniRule"/>
</dbReference>
<feature type="transmembrane region" description="Helical" evidence="10">
    <location>
        <begin position="42"/>
        <end position="59"/>
    </location>
</feature>
<evidence type="ECO:0000256" key="1">
    <source>
        <dbReference type="ARBA" id="ARBA00000877"/>
    </source>
</evidence>
<dbReference type="InterPro" id="IPR036888">
    <property type="entry name" value="DNA_integrity_DisA_N_sf"/>
</dbReference>
<evidence type="ECO:0000256" key="9">
    <source>
        <dbReference type="ARBA" id="ARBA00023136"/>
    </source>
</evidence>
<feature type="domain" description="DAC" evidence="11">
    <location>
        <begin position="84"/>
        <end position="240"/>
    </location>
</feature>
<feature type="transmembrane region" description="Helical" evidence="10">
    <location>
        <begin position="65"/>
        <end position="83"/>
    </location>
</feature>
<protein>
    <recommendedName>
        <fullName evidence="10">Diadenylate cyclase</fullName>
        <shortName evidence="10">DAC</shortName>
        <ecNumber evidence="10">2.7.7.85</ecNumber>
    </recommendedName>
    <alternativeName>
        <fullName evidence="10">Cyclic-di-AMP synthase</fullName>
        <shortName evidence="10">c-di-AMP synthase</shortName>
    </alternativeName>
</protein>
<keyword evidence="3 10" id="KW-0808">Transferase</keyword>
<gene>
    <name evidence="12" type="primary">cdaA</name>
    <name evidence="10" type="synonym">dacA</name>
    <name evidence="12" type="ORF">PQJ61_11645</name>
</gene>
<keyword evidence="8 10" id="KW-1133">Transmembrane helix</keyword>
<reference evidence="12 13" key="1">
    <citation type="submission" date="2022-12" db="EMBL/GenBank/DDBJ databases">
        <title>Metagenome assembled genome from gulf of manar.</title>
        <authorList>
            <person name="Kohli P."/>
            <person name="Pk S."/>
            <person name="Venkata Ramana C."/>
            <person name="Sasikala C."/>
        </authorList>
    </citation>
    <scope>NUCLEOTIDE SEQUENCE [LARGE SCALE GENOMIC DNA]</scope>
    <source>
        <strain evidence="12">JB008</strain>
    </source>
</reference>
<feature type="transmembrane region" description="Helical" evidence="10">
    <location>
        <begin position="13"/>
        <end position="30"/>
    </location>
</feature>
<keyword evidence="6 10" id="KW-0547">Nucleotide-binding</keyword>
<dbReference type="GO" id="GO:0106408">
    <property type="term" value="F:diadenylate cyclase activity"/>
    <property type="evidence" value="ECO:0007669"/>
    <property type="project" value="UniProtKB-EC"/>
</dbReference>
<dbReference type="InterPro" id="IPR014046">
    <property type="entry name" value="C-di-AMP_synthase"/>
</dbReference>
<dbReference type="PIRSF" id="PIRSF004793">
    <property type="entry name" value="UCP004793"/>
    <property type="match status" value="1"/>
</dbReference>
<dbReference type="InterPro" id="IPR050338">
    <property type="entry name" value="DisA"/>
</dbReference>
<evidence type="ECO:0000256" key="5">
    <source>
        <dbReference type="ARBA" id="ARBA00022695"/>
    </source>
</evidence>
<dbReference type="InterPro" id="IPR045585">
    <property type="entry name" value="CdaA_N"/>
</dbReference>
<dbReference type="HAMAP" id="MF_01499">
    <property type="entry name" value="DacA"/>
    <property type="match status" value="1"/>
</dbReference>
<comment type="caution">
    <text evidence="10">Lacks conserved residue(s) required for the propagation of feature annotation.</text>
</comment>
<comment type="similarity">
    <text evidence="10">Belongs to the adenylate cyclase family. DacA/CdaA subfamily.</text>
</comment>
<evidence type="ECO:0000256" key="10">
    <source>
        <dbReference type="HAMAP-Rule" id="MF_01499"/>
    </source>
</evidence>
<comment type="subunit">
    <text evidence="10">Probably a homodimer.</text>
</comment>
<evidence type="ECO:0000256" key="4">
    <source>
        <dbReference type="ARBA" id="ARBA00022692"/>
    </source>
</evidence>
<keyword evidence="7 10" id="KW-0067">ATP-binding</keyword>
<proteinExistence type="inferred from homology"/>
<dbReference type="Pfam" id="PF19293">
    <property type="entry name" value="CdaA_N"/>
    <property type="match status" value="1"/>
</dbReference>
<dbReference type="Gene3D" id="3.40.1700.10">
    <property type="entry name" value="DNA integrity scanning protein, DisA, N-terminal domain"/>
    <property type="match status" value="1"/>
</dbReference>
<keyword evidence="5 10" id="KW-0548">Nucleotidyltransferase</keyword>
<dbReference type="GO" id="GO:0006171">
    <property type="term" value="P:cAMP biosynthetic process"/>
    <property type="evidence" value="ECO:0007669"/>
    <property type="project" value="InterPro"/>
</dbReference>
<dbReference type="EMBL" id="JAQQAL010000024">
    <property type="protein sequence ID" value="MDC7227406.1"/>
    <property type="molecule type" value="Genomic_DNA"/>
</dbReference>
<dbReference type="InterPro" id="IPR003390">
    <property type="entry name" value="DNA_integrity_scan_DisA_N"/>
</dbReference>
<dbReference type="InterPro" id="IPR034701">
    <property type="entry name" value="CdaA"/>
</dbReference>
<dbReference type="AlphaFoldDB" id="A0AAJ1IJS7"/>
<dbReference type="Pfam" id="PF02457">
    <property type="entry name" value="DAC"/>
    <property type="match status" value="1"/>
</dbReference>
<dbReference type="GO" id="GO:0004016">
    <property type="term" value="F:adenylate cyclase activity"/>
    <property type="evidence" value="ECO:0007669"/>
    <property type="project" value="UniProtKB-UniRule"/>
</dbReference>
<evidence type="ECO:0000313" key="12">
    <source>
        <dbReference type="EMBL" id="MDC7227406.1"/>
    </source>
</evidence>
<dbReference type="EC" id="2.7.7.85" evidence="10"/>
<accession>A0AAJ1IJS7</accession>
<organism evidence="12 13">
    <name type="scientific">Candidatus Thalassospirochaeta sargassi</name>
    <dbReference type="NCBI Taxonomy" id="3119039"/>
    <lineage>
        <taxon>Bacteria</taxon>
        <taxon>Pseudomonadati</taxon>
        <taxon>Spirochaetota</taxon>
        <taxon>Spirochaetia</taxon>
        <taxon>Spirochaetales</taxon>
        <taxon>Spirochaetaceae</taxon>
        <taxon>Candidatus Thalassospirochaeta</taxon>
    </lineage>
</organism>
<comment type="catalytic activity">
    <reaction evidence="1 10">
        <text>2 ATP = 3',3'-c-di-AMP + 2 diphosphate</text>
        <dbReference type="Rhea" id="RHEA:35655"/>
        <dbReference type="ChEBI" id="CHEBI:30616"/>
        <dbReference type="ChEBI" id="CHEBI:33019"/>
        <dbReference type="ChEBI" id="CHEBI:71500"/>
        <dbReference type="EC" id="2.7.7.85"/>
    </reaction>
</comment>